<evidence type="ECO:0000313" key="1">
    <source>
        <dbReference type="EMBL" id="MCZ3367068.1"/>
    </source>
</evidence>
<proteinExistence type="predicted"/>
<protein>
    <submittedName>
        <fullName evidence="1">Uncharacterized protein</fullName>
    </submittedName>
</protein>
<evidence type="ECO:0000313" key="3">
    <source>
        <dbReference type="Proteomes" id="UP001068021"/>
    </source>
</evidence>
<dbReference type="EMBL" id="JAPVES010000030">
    <property type="protein sequence ID" value="MCZ3373785.1"/>
    <property type="molecule type" value="Genomic_DNA"/>
</dbReference>
<reference evidence="1" key="1">
    <citation type="submission" date="2022-12" db="EMBL/GenBank/DDBJ databases">
        <title>Reclassification of two methanogenic archaea species isolated from the Kolyma lowland permafrost.</title>
        <authorList>
            <person name="Trubitsyn V.E."/>
            <person name="Rivkina E.M."/>
            <person name="Shcherbakova V.A."/>
        </authorList>
    </citation>
    <scope>NUCLEOTIDE SEQUENCE</scope>
    <source>
        <strain evidence="1">M2</strain>
        <strain evidence="2">MK4</strain>
    </source>
</reference>
<dbReference type="Proteomes" id="UP001074446">
    <property type="component" value="Unassembled WGS sequence"/>
</dbReference>
<dbReference type="AlphaFoldDB" id="A0A9E5A000"/>
<dbReference type="Proteomes" id="UP001068021">
    <property type="component" value="Unassembled WGS sequence"/>
</dbReference>
<comment type="caution">
    <text evidence="1">The sequence shown here is derived from an EMBL/GenBank/DDBJ whole genome shotgun (WGS) entry which is preliminary data.</text>
</comment>
<accession>A0A9E5A000</accession>
<evidence type="ECO:0000313" key="2">
    <source>
        <dbReference type="EMBL" id="MCZ3373785.1"/>
    </source>
</evidence>
<sequence>MRIEYGLINADTIARVGIDLDPPEKIENKDLFKKCLSNDLNSFDWFKEVNLHGYSHITISVDVDYDNLLDYPNNDNNKKREKMEQIKSRIEESVHRCLNQY</sequence>
<organism evidence="1 3">
    <name type="scientific">Methanobacterium veterum</name>
    <dbReference type="NCBI Taxonomy" id="408577"/>
    <lineage>
        <taxon>Archaea</taxon>
        <taxon>Methanobacteriati</taxon>
        <taxon>Methanobacteriota</taxon>
        <taxon>Methanomada group</taxon>
        <taxon>Methanobacteria</taxon>
        <taxon>Methanobacteriales</taxon>
        <taxon>Methanobacteriaceae</taxon>
        <taxon>Methanobacterium</taxon>
    </lineage>
</organism>
<dbReference type="RefSeq" id="WP_048082354.1">
    <property type="nucleotide sequence ID" value="NZ_JAPVER010000020.1"/>
</dbReference>
<gene>
    <name evidence="2" type="ORF">O3H35_14135</name>
    <name evidence="1" type="ORF">O3H54_14360</name>
</gene>
<keyword evidence="3" id="KW-1185">Reference proteome</keyword>
<name>A0A9E5A000_9EURY</name>
<dbReference type="EMBL" id="JAPVER010000020">
    <property type="protein sequence ID" value="MCZ3367068.1"/>
    <property type="molecule type" value="Genomic_DNA"/>
</dbReference>